<sequence length="11" mass="1196">MRAAILGCPHK</sequence>
<accession>A0A8S3EZJ2</accession>
<dbReference type="EMBL" id="CAJOBI010245773">
    <property type="protein sequence ID" value="CAF5094786.1"/>
    <property type="molecule type" value="Genomic_DNA"/>
</dbReference>
<gene>
    <name evidence="1" type="ORF">SMN809_LOCUS61365</name>
</gene>
<comment type="caution">
    <text evidence="1">The sequence shown here is derived from an EMBL/GenBank/DDBJ whole genome shotgun (WGS) entry which is preliminary data.</text>
</comment>
<name>A0A8S3EZJ2_9BILA</name>
<feature type="non-terminal residue" evidence="1">
    <location>
        <position position="11"/>
    </location>
</feature>
<evidence type="ECO:0000313" key="2">
    <source>
        <dbReference type="Proteomes" id="UP000676336"/>
    </source>
</evidence>
<proteinExistence type="predicted"/>
<protein>
    <submittedName>
        <fullName evidence="1">Uncharacterized protein</fullName>
    </submittedName>
</protein>
<dbReference type="Proteomes" id="UP000676336">
    <property type="component" value="Unassembled WGS sequence"/>
</dbReference>
<organism evidence="1 2">
    <name type="scientific">Rotaria magnacalcarata</name>
    <dbReference type="NCBI Taxonomy" id="392030"/>
    <lineage>
        <taxon>Eukaryota</taxon>
        <taxon>Metazoa</taxon>
        <taxon>Spiralia</taxon>
        <taxon>Gnathifera</taxon>
        <taxon>Rotifera</taxon>
        <taxon>Eurotatoria</taxon>
        <taxon>Bdelloidea</taxon>
        <taxon>Philodinida</taxon>
        <taxon>Philodinidae</taxon>
        <taxon>Rotaria</taxon>
    </lineage>
</organism>
<reference evidence="1" key="1">
    <citation type="submission" date="2021-02" db="EMBL/GenBank/DDBJ databases">
        <authorList>
            <person name="Nowell W R."/>
        </authorList>
    </citation>
    <scope>NUCLEOTIDE SEQUENCE</scope>
</reference>
<evidence type="ECO:0000313" key="1">
    <source>
        <dbReference type="EMBL" id="CAF5094786.1"/>
    </source>
</evidence>